<gene>
    <name evidence="10" type="ORF">GCM10009123_11500</name>
</gene>
<comment type="caution">
    <text evidence="10">The sequence shown here is derived from an EMBL/GenBank/DDBJ whole genome shotgun (WGS) entry which is preliminary data.</text>
</comment>
<feature type="domain" description="Inhibitor I9" evidence="9">
    <location>
        <begin position="37"/>
        <end position="118"/>
    </location>
</feature>
<evidence type="ECO:0000313" key="10">
    <source>
        <dbReference type="EMBL" id="GAA0205752.1"/>
    </source>
</evidence>
<evidence type="ECO:0000256" key="3">
    <source>
        <dbReference type="ARBA" id="ARBA00022801"/>
    </source>
</evidence>
<name>A0ABP3CHU4_9GAMM</name>
<comment type="similarity">
    <text evidence="1 5 6">Belongs to the peptidase S8 family.</text>
</comment>
<dbReference type="CDD" id="cd04077">
    <property type="entry name" value="Peptidases_S8_PCSK9_ProteinaseK_like"/>
    <property type="match status" value="1"/>
</dbReference>
<dbReference type="InterPro" id="IPR023827">
    <property type="entry name" value="Peptidase_S8_Asp-AS"/>
</dbReference>
<evidence type="ECO:0000259" key="8">
    <source>
        <dbReference type="Pfam" id="PF00082"/>
    </source>
</evidence>
<keyword evidence="7" id="KW-0732">Signal</keyword>
<evidence type="ECO:0000256" key="5">
    <source>
        <dbReference type="PROSITE-ProRule" id="PRU01240"/>
    </source>
</evidence>
<dbReference type="PROSITE" id="PS00136">
    <property type="entry name" value="SUBTILASE_ASP"/>
    <property type="match status" value="1"/>
</dbReference>
<keyword evidence="11" id="KW-1185">Reference proteome</keyword>
<reference evidence="11" key="1">
    <citation type="journal article" date="2019" name="Int. J. Syst. Evol. Microbiol.">
        <title>The Global Catalogue of Microorganisms (GCM) 10K type strain sequencing project: providing services to taxonomists for standard genome sequencing and annotation.</title>
        <authorList>
            <consortium name="The Broad Institute Genomics Platform"/>
            <consortium name="The Broad Institute Genome Sequencing Center for Infectious Disease"/>
            <person name="Wu L."/>
            <person name="Ma J."/>
        </authorList>
    </citation>
    <scope>NUCLEOTIDE SEQUENCE [LARGE SCALE GENOMIC DNA]</scope>
    <source>
        <strain evidence="11">JCM 16211</strain>
    </source>
</reference>
<evidence type="ECO:0000256" key="1">
    <source>
        <dbReference type="ARBA" id="ARBA00011073"/>
    </source>
</evidence>
<feature type="active site" description="Charge relay system" evidence="5">
    <location>
        <position position="341"/>
    </location>
</feature>
<dbReference type="PROSITE" id="PS51892">
    <property type="entry name" value="SUBTILASE"/>
    <property type="match status" value="1"/>
</dbReference>
<dbReference type="Pfam" id="PF00082">
    <property type="entry name" value="Peptidase_S8"/>
    <property type="match status" value="1"/>
</dbReference>
<evidence type="ECO:0000256" key="6">
    <source>
        <dbReference type="RuleBase" id="RU003355"/>
    </source>
</evidence>
<dbReference type="PANTHER" id="PTHR43806">
    <property type="entry name" value="PEPTIDASE S8"/>
    <property type="match status" value="1"/>
</dbReference>
<protein>
    <submittedName>
        <fullName evidence="10">Uncharacterized protein</fullName>
    </submittedName>
</protein>
<accession>A0ABP3CHU4</accession>
<organism evidence="10 11">
    <name type="scientific">Kangiella japonica</name>
    <dbReference type="NCBI Taxonomy" id="647384"/>
    <lineage>
        <taxon>Bacteria</taxon>
        <taxon>Pseudomonadati</taxon>
        <taxon>Pseudomonadota</taxon>
        <taxon>Gammaproteobacteria</taxon>
        <taxon>Kangiellales</taxon>
        <taxon>Kangiellaceae</taxon>
        <taxon>Kangiella</taxon>
    </lineage>
</organism>
<dbReference type="InterPro" id="IPR022398">
    <property type="entry name" value="Peptidase_S8_His-AS"/>
</dbReference>
<feature type="chain" id="PRO_5045278788" evidence="7">
    <location>
        <begin position="22"/>
        <end position="502"/>
    </location>
</feature>
<dbReference type="InterPro" id="IPR015500">
    <property type="entry name" value="Peptidase_S8_subtilisin-rel"/>
</dbReference>
<sequence length="502" mass="53044">MKKTPLALSVMMAVGFGSAQAGEFIAASNSSNAIKNQYIVVLKDSAVEKQQENFGAKSIFNAVDYMNTTLSNRYNARVERTFKNVLNGGVFSMTEAQAKGLAKHPEVEYVEQDQKVSISASQSNPTWGLDRIDQRDLPLNNVYNYSTTASGVHAYVIDTGVYTAHSDFGGRAYNGYDFVSNDNIANDCNGHGTHVAGTIAGSTYGVAKQAKVYGVRVLDCNGSGSWSNVIAGMDWVGNNHNNPAVANLSLGGGASSSIDNAVQNLVNDGVTVVVAAGNSSANACNYSPARAANAITVGSTTSSDSRSSFSNYGNCLDIFAPGSNIKSAWHNGGTNTISGTSMAAPHVAGAAALYLQNNPSATPSQVTNHITSNASSGKVSNAGSGSPNLLLYTGTGGSTPSGPTITSMHTVFMNCQAYQSQHEVMWESSPSNGILEYDVDVRHNVSNTWLDHSNGKYGFTVVTANNNSYVEVRVRGRNANGWGDYKSTYTRRIDCNGNTHPF</sequence>
<dbReference type="InterPro" id="IPR050131">
    <property type="entry name" value="Peptidase_S8_subtilisin-like"/>
</dbReference>
<dbReference type="PANTHER" id="PTHR43806:SF11">
    <property type="entry name" value="CEREVISIN-RELATED"/>
    <property type="match status" value="1"/>
</dbReference>
<evidence type="ECO:0000313" key="11">
    <source>
        <dbReference type="Proteomes" id="UP001501221"/>
    </source>
</evidence>
<dbReference type="PROSITE" id="PS00137">
    <property type="entry name" value="SUBTILASE_HIS"/>
    <property type="match status" value="1"/>
</dbReference>
<dbReference type="Gene3D" id="3.40.50.200">
    <property type="entry name" value="Peptidase S8/S53 domain"/>
    <property type="match status" value="1"/>
</dbReference>
<evidence type="ECO:0000259" key="9">
    <source>
        <dbReference type="Pfam" id="PF05922"/>
    </source>
</evidence>
<dbReference type="Gene3D" id="3.30.70.80">
    <property type="entry name" value="Peptidase S8 propeptide/proteinase inhibitor I9"/>
    <property type="match status" value="1"/>
</dbReference>
<dbReference type="InterPro" id="IPR036852">
    <property type="entry name" value="Peptidase_S8/S53_dom_sf"/>
</dbReference>
<dbReference type="SUPFAM" id="SSF54897">
    <property type="entry name" value="Protease propeptides/inhibitors"/>
    <property type="match status" value="1"/>
</dbReference>
<dbReference type="PRINTS" id="PR00723">
    <property type="entry name" value="SUBTILISIN"/>
</dbReference>
<dbReference type="Proteomes" id="UP001501221">
    <property type="component" value="Unassembled WGS sequence"/>
</dbReference>
<dbReference type="InterPro" id="IPR034193">
    <property type="entry name" value="PCSK9_ProteinaseK-like"/>
</dbReference>
<keyword evidence="2 5" id="KW-0645">Protease</keyword>
<feature type="active site" description="Charge relay system" evidence="5">
    <location>
        <position position="158"/>
    </location>
</feature>
<dbReference type="RefSeq" id="WP_343987894.1">
    <property type="nucleotide sequence ID" value="NZ_BAAAFM010000003.1"/>
</dbReference>
<proteinExistence type="inferred from homology"/>
<feature type="active site" description="Charge relay system" evidence="5">
    <location>
        <position position="191"/>
    </location>
</feature>
<dbReference type="InterPro" id="IPR010259">
    <property type="entry name" value="S8pro/Inhibitor_I9"/>
</dbReference>
<keyword evidence="4 5" id="KW-0720">Serine protease</keyword>
<evidence type="ECO:0000256" key="4">
    <source>
        <dbReference type="ARBA" id="ARBA00022825"/>
    </source>
</evidence>
<feature type="domain" description="Peptidase S8/S53" evidence="8">
    <location>
        <begin position="156"/>
        <end position="377"/>
    </location>
</feature>
<dbReference type="InterPro" id="IPR000209">
    <property type="entry name" value="Peptidase_S8/S53_dom"/>
</dbReference>
<evidence type="ECO:0000256" key="2">
    <source>
        <dbReference type="ARBA" id="ARBA00022670"/>
    </source>
</evidence>
<evidence type="ECO:0000256" key="7">
    <source>
        <dbReference type="SAM" id="SignalP"/>
    </source>
</evidence>
<feature type="signal peptide" evidence="7">
    <location>
        <begin position="1"/>
        <end position="21"/>
    </location>
</feature>
<dbReference type="SUPFAM" id="SSF52743">
    <property type="entry name" value="Subtilisin-like"/>
    <property type="match status" value="1"/>
</dbReference>
<dbReference type="Pfam" id="PF05922">
    <property type="entry name" value="Inhibitor_I9"/>
    <property type="match status" value="1"/>
</dbReference>
<keyword evidence="3 5" id="KW-0378">Hydrolase</keyword>
<dbReference type="InterPro" id="IPR023828">
    <property type="entry name" value="Peptidase_S8_Ser-AS"/>
</dbReference>
<dbReference type="EMBL" id="BAAAFM010000003">
    <property type="protein sequence ID" value="GAA0205752.1"/>
    <property type="molecule type" value="Genomic_DNA"/>
</dbReference>
<dbReference type="PROSITE" id="PS00138">
    <property type="entry name" value="SUBTILASE_SER"/>
    <property type="match status" value="1"/>
</dbReference>
<dbReference type="InterPro" id="IPR037045">
    <property type="entry name" value="S8pro/Inhibitor_I9_sf"/>
</dbReference>